<dbReference type="PANTHER" id="PTHR47969">
    <property type="entry name" value="CHROMOSOME-ASSOCIATED KINESIN KIF4A-RELATED"/>
    <property type="match status" value="1"/>
</dbReference>
<dbReference type="Proteomes" id="UP000692954">
    <property type="component" value="Unassembled WGS sequence"/>
</dbReference>
<feature type="region of interest" description="Disordered" evidence="9">
    <location>
        <begin position="707"/>
        <end position="729"/>
    </location>
</feature>
<dbReference type="GO" id="GO:0008017">
    <property type="term" value="F:microtubule binding"/>
    <property type="evidence" value="ECO:0007669"/>
    <property type="project" value="InterPro"/>
</dbReference>
<organism evidence="11 12">
    <name type="scientific">Paramecium sonneborni</name>
    <dbReference type="NCBI Taxonomy" id="65129"/>
    <lineage>
        <taxon>Eukaryota</taxon>
        <taxon>Sar</taxon>
        <taxon>Alveolata</taxon>
        <taxon>Ciliophora</taxon>
        <taxon>Intramacronucleata</taxon>
        <taxon>Oligohymenophorea</taxon>
        <taxon>Peniculida</taxon>
        <taxon>Parameciidae</taxon>
        <taxon>Paramecium</taxon>
    </lineage>
</organism>
<comment type="similarity">
    <text evidence="6 7">Belongs to the TRAFAC class myosin-kinesin ATPase superfamily. Kinesin family.</text>
</comment>
<keyword evidence="7" id="KW-0493">Microtubule</keyword>
<dbReference type="PANTHER" id="PTHR47969:SF15">
    <property type="entry name" value="CHROMOSOME-ASSOCIATED KINESIN KIF4A-RELATED"/>
    <property type="match status" value="1"/>
</dbReference>
<feature type="binding site" evidence="6">
    <location>
        <begin position="116"/>
        <end position="123"/>
    </location>
    <ligand>
        <name>ATP</name>
        <dbReference type="ChEBI" id="CHEBI:30616"/>
    </ligand>
</feature>
<dbReference type="GO" id="GO:0005524">
    <property type="term" value="F:ATP binding"/>
    <property type="evidence" value="ECO:0007669"/>
    <property type="project" value="UniProtKB-UniRule"/>
</dbReference>
<dbReference type="SMART" id="SM00129">
    <property type="entry name" value="KISc"/>
    <property type="match status" value="1"/>
</dbReference>
<feature type="region of interest" description="Disordered" evidence="9">
    <location>
        <begin position="753"/>
        <end position="790"/>
    </location>
</feature>
<keyword evidence="5 8" id="KW-0175">Coiled coil</keyword>
<dbReference type="GO" id="GO:0051231">
    <property type="term" value="P:spindle elongation"/>
    <property type="evidence" value="ECO:0007669"/>
    <property type="project" value="TreeGrafter"/>
</dbReference>
<dbReference type="GO" id="GO:0007052">
    <property type="term" value="P:mitotic spindle organization"/>
    <property type="evidence" value="ECO:0007669"/>
    <property type="project" value="TreeGrafter"/>
</dbReference>
<protein>
    <recommendedName>
        <fullName evidence="7">Kinesin-like protein</fullName>
    </recommendedName>
</protein>
<dbReference type="GO" id="GO:0005875">
    <property type="term" value="C:microtubule associated complex"/>
    <property type="evidence" value="ECO:0007669"/>
    <property type="project" value="TreeGrafter"/>
</dbReference>
<evidence type="ECO:0000259" key="10">
    <source>
        <dbReference type="PROSITE" id="PS50067"/>
    </source>
</evidence>
<keyword evidence="12" id="KW-1185">Reference proteome</keyword>
<dbReference type="InterPro" id="IPR027640">
    <property type="entry name" value="Kinesin-like_fam"/>
</dbReference>
<evidence type="ECO:0000313" key="12">
    <source>
        <dbReference type="Proteomes" id="UP000692954"/>
    </source>
</evidence>
<dbReference type="GO" id="GO:0007018">
    <property type="term" value="P:microtubule-based movement"/>
    <property type="evidence" value="ECO:0007669"/>
    <property type="project" value="InterPro"/>
</dbReference>
<dbReference type="GO" id="GO:0003777">
    <property type="term" value="F:microtubule motor activity"/>
    <property type="evidence" value="ECO:0007669"/>
    <property type="project" value="InterPro"/>
</dbReference>
<evidence type="ECO:0000313" key="11">
    <source>
        <dbReference type="EMBL" id="CAD8053232.1"/>
    </source>
</evidence>
<evidence type="ECO:0000256" key="1">
    <source>
        <dbReference type="ARBA" id="ARBA00004496"/>
    </source>
</evidence>
<feature type="compositionally biased region" description="Polar residues" evidence="9">
    <location>
        <begin position="708"/>
        <end position="729"/>
    </location>
</feature>
<dbReference type="CDD" id="cd00106">
    <property type="entry name" value="KISc"/>
    <property type="match status" value="1"/>
</dbReference>
<gene>
    <name evidence="11" type="ORF">PSON_ATCC_30995.1.T0070236</name>
</gene>
<evidence type="ECO:0000256" key="5">
    <source>
        <dbReference type="ARBA" id="ARBA00023054"/>
    </source>
</evidence>
<keyword evidence="2" id="KW-0963">Cytoplasm</keyword>
<dbReference type="InterPro" id="IPR001752">
    <property type="entry name" value="Kinesin_motor_dom"/>
</dbReference>
<proteinExistence type="inferred from homology"/>
<evidence type="ECO:0000256" key="2">
    <source>
        <dbReference type="ARBA" id="ARBA00022490"/>
    </source>
</evidence>
<feature type="compositionally biased region" description="Low complexity" evidence="9">
    <location>
        <begin position="754"/>
        <end position="770"/>
    </location>
</feature>
<evidence type="ECO:0000256" key="9">
    <source>
        <dbReference type="SAM" id="MobiDB-lite"/>
    </source>
</evidence>
<keyword evidence="4 6" id="KW-0067">ATP-binding</keyword>
<evidence type="ECO:0000256" key="7">
    <source>
        <dbReference type="RuleBase" id="RU000394"/>
    </source>
</evidence>
<dbReference type="GO" id="GO:0005737">
    <property type="term" value="C:cytoplasm"/>
    <property type="evidence" value="ECO:0007669"/>
    <property type="project" value="UniProtKB-SubCell"/>
</dbReference>
<dbReference type="InterPro" id="IPR019821">
    <property type="entry name" value="Kinesin_motor_CS"/>
</dbReference>
<feature type="domain" description="Kinesin motor" evidence="10">
    <location>
        <begin position="13"/>
        <end position="363"/>
    </location>
</feature>
<feature type="coiled-coil region" evidence="8">
    <location>
        <begin position="524"/>
        <end position="551"/>
    </location>
</feature>
<dbReference type="AlphaFoldDB" id="A0A8S1KK23"/>
<feature type="coiled-coil region" evidence="8">
    <location>
        <begin position="379"/>
        <end position="499"/>
    </location>
</feature>
<comment type="subcellular location">
    <subcellularLocation>
        <location evidence="1">Cytoplasm</location>
    </subcellularLocation>
</comment>
<evidence type="ECO:0000256" key="4">
    <source>
        <dbReference type="ARBA" id="ARBA00022840"/>
    </source>
</evidence>
<name>A0A8S1KK23_9CILI</name>
<sequence>MKQNNSQTPSNENLRVVIRVRPPMAREIRDGKFISTVQVAPDNLQLCIFDYHAIELVPDEDLEQYVSNPSNYTLHQFTFDYVYDQDSTQEQVYNTTAALSVDSTLQGYNSTIIAYGQTGTGKTYTMHGFSFNPNSDQLGIIPRSLHNIFNHIQMKSNSSTTFMVRASYLQIYNENISDLLRDSASLNIREDKKRGVFVENLSEWAVRGPAEIYQLMRKGNAKRVTASTRMNDTSSRSHAVFIITVEQIEEKPEGKSARVGKLNLVDLAGSERVRVTGATGQRLEESKKINQSLSALGNVIAALTENRGSKPHIPYRDSKITRLLEDSLGGNCKTTFMAMISPAIDAFGESLSTLKFANRAKTIKNTPIVNQDGDQGALLRKYQLEIQKLKQELDERTKQPLENLVNELEKEKQKALEDKQEAQSAYEQRSKDLFKETELRKQLEEKISALNSQMLVGGQKIEETPQFQSALEKQQRLIRQQYQEKLTELEKERQCIEEDKAQTDKYKQLLLKQRDIMIALTNRLNDRDETILQLQEELDVYEKLQKENEDQFHSQQVRQEQFEELLLEHKIDIPMALQNQKQFNKEKVIDIQNDLQIQKLEQIPVQTLHTNQQVQSDALISYELKNQVEINKQISFDLKLTKTELEKRKNEIEQLIKISNSEQNDLILNARKSVDKILEQLTSQTNELGLANVAKELNQLQKMLKQGLQPSKSHIKGQNSFSKSTSDSPNKIILINKQNDQMAKSTGQLVKLMQQKPQSKQNQSPVLSSKLKQKQKSVEDLWSQSSNVQF</sequence>
<dbReference type="PROSITE" id="PS00411">
    <property type="entry name" value="KINESIN_MOTOR_1"/>
    <property type="match status" value="1"/>
</dbReference>
<evidence type="ECO:0000256" key="6">
    <source>
        <dbReference type="PROSITE-ProRule" id="PRU00283"/>
    </source>
</evidence>
<dbReference type="GO" id="GO:0005874">
    <property type="term" value="C:microtubule"/>
    <property type="evidence" value="ECO:0007669"/>
    <property type="project" value="UniProtKB-KW"/>
</dbReference>
<dbReference type="EMBL" id="CAJJDN010000007">
    <property type="protein sequence ID" value="CAD8053232.1"/>
    <property type="molecule type" value="Genomic_DNA"/>
</dbReference>
<dbReference type="FunFam" id="3.40.850.10:FF:000083">
    <property type="entry name" value="Kinesin-like protein"/>
    <property type="match status" value="1"/>
</dbReference>
<evidence type="ECO:0000256" key="8">
    <source>
        <dbReference type="SAM" id="Coils"/>
    </source>
</evidence>
<dbReference type="OrthoDB" id="3176171at2759"/>
<reference evidence="11" key="1">
    <citation type="submission" date="2021-01" db="EMBL/GenBank/DDBJ databases">
        <authorList>
            <consortium name="Genoscope - CEA"/>
            <person name="William W."/>
        </authorList>
    </citation>
    <scope>NUCLEOTIDE SEQUENCE</scope>
</reference>
<comment type="caution">
    <text evidence="11">The sequence shown here is derived from an EMBL/GenBank/DDBJ whole genome shotgun (WGS) entry which is preliminary data.</text>
</comment>
<keyword evidence="6 7" id="KW-0505">Motor protein</keyword>
<evidence type="ECO:0000256" key="3">
    <source>
        <dbReference type="ARBA" id="ARBA00022741"/>
    </source>
</evidence>
<dbReference type="PROSITE" id="PS50067">
    <property type="entry name" value="KINESIN_MOTOR_2"/>
    <property type="match status" value="1"/>
</dbReference>
<accession>A0A8S1KK23</accession>
<dbReference type="Pfam" id="PF00225">
    <property type="entry name" value="Kinesin"/>
    <property type="match status" value="1"/>
</dbReference>
<keyword evidence="3 6" id="KW-0547">Nucleotide-binding</keyword>